<evidence type="ECO:0000256" key="4">
    <source>
        <dbReference type="ARBA" id="ARBA00022512"/>
    </source>
</evidence>
<name>A0A833QW44_9POAL</name>
<dbReference type="GO" id="GO:0009505">
    <property type="term" value="C:plant-type cell wall"/>
    <property type="evidence" value="ECO:0007669"/>
    <property type="project" value="TreeGrafter"/>
</dbReference>
<dbReference type="GO" id="GO:0052793">
    <property type="term" value="F:pectin acetylesterase activity"/>
    <property type="evidence" value="ECO:0007669"/>
    <property type="project" value="TreeGrafter"/>
</dbReference>
<keyword evidence="7" id="KW-1185">Reference proteome</keyword>
<accession>A0A833QW44</accession>
<dbReference type="Pfam" id="PF03283">
    <property type="entry name" value="PAE"/>
    <property type="match status" value="1"/>
</dbReference>
<dbReference type="EMBL" id="SWLB01000013">
    <property type="protein sequence ID" value="KAF3330819.1"/>
    <property type="molecule type" value="Genomic_DNA"/>
</dbReference>
<comment type="caution">
    <text evidence="6">The sequence shown here is derived from an EMBL/GenBank/DDBJ whole genome shotgun (WGS) entry which is preliminary data.</text>
</comment>
<evidence type="ECO:0000313" key="6">
    <source>
        <dbReference type="EMBL" id="KAF3330819.1"/>
    </source>
</evidence>
<protein>
    <recommendedName>
        <fullName evidence="5">Pectin acetylesterase</fullName>
        <ecNumber evidence="5">3.1.1.-</ecNumber>
    </recommendedName>
</protein>
<dbReference type="InterPro" id="IPR004963">
    <property type="entry name" value="PAE/NOTUM"/>
</dbReference>
<evidence type="ECO:0000313" key="7">
    <source>
        <dbReference type="Proteomes" id="UP000623129"/>
    </source>
</evidence>
<comment type="subcellular location">
    <subcellularLocation>
        <location evidence="2 5">Secreted</location>
        <location evidence="2 5">Cell wall</location>
    </subcellularLocation>
</comment>
<evidence type="ECO:0000256" key="5">
    <source>
        <dbReference type="RuleBase" id="RU363114"/>
    </source>
</evidence>
<gene>
    <name evidence="6" type="ORF">FCM35_KLT04173</name>
</gene>
<evidence type="ECO:0000256" key="1">
    <source>
        <dbReference type="ARBA" id="ARBA00003534"/>
    </source>
</evidence>
<dbReference type="PANTHER" id="PTHR21562">
    <property type="entry name" value="NOTUM-RELATED"/>
    <property type="match status" value="1"/>
</dbReference>
<feature type="signal peptide" evidence="5">
    <location>
        <begin position="1"/>
        <end position="20"/>
    </location>
</feature>
<keyword evidence="5" id="KW-0964">Secreted</keyword>
<organism evidence="6 7">
    <name type="scientific">Carex littledalei</name>
    <dbReference type="NCBI Taxonomy" id="544730"/>
    <lineage>
        <taxon>Eukaryota</taxon>
        <taxon>Viridiplantae</taxon>
        <taxon>Streptophyta</taxon>
        <taxon>Embryophyta</taxon>
        <taxon>Tracheophyta</taxon>
        <taxon>Spermatophyta</taxon>
        <taxon>Magnoliopsida</taxon>
        <taxon>Liliopsida</taxon>
        <taxon>Poales</taxon>
        <taxon>Cyperaceae</taxon>
        <taxon>Cyperoideae</taxon>
        <taxon>Cariceae</taxon>
        <taxon>Carex</taxon>
        <taxon>Carex subgen. Euthyceras</taxon>
    </lineage>
</organism>
<evidence type="ECO:0000256" key="3">
    <source>
        <dbReference type="ARBA" id="ARBA00005784"/>
    </source>
</evidence>
<comment type="function">
    <text evidence="1 5">Hydrolyzes acetyl esters in homogalacturonan regions of pectin. In type I primary cell wall, galacturonic acid residues of pectin can be acetylated at the O-2 and O-3 positions. Decreasing the degree of acetylation of pectin gels in vitro alters their physical properties.</text>
</comment>
<keyword evidence="4 5" id="KW-0134">Cell wall</keyword>
<sequence>MNFSLLIGFLGLILIKWVDGGTNYTNTDAMVELTLVQSAVAKGAVCLDGSPAGYHLQRGHGSGANNWLVDLEGGGWCNDRDSCMSRSTFSLGSSKYMDKILFSAILSNNSDENPDFYNWNRVRVRYCDGASFAGEGYDNVSGLYFRGQRIWSAVMEDLMDLGMNSSQQALLSGCSAGGLASILHCDSFRSLFPLQTIVKCLADAGLFLDYVDVSGQRTLRDLYDGVVTLQGVAQNLPKRCISRMNATSCFFPENLVNGIDTPIFLLNAAYDTWQIQNSIAPISAEEDGPWKSCRLSYLNCNSSQIEFLQEFRRKMTRVGENFYQSKATNGLFINSCFTHGQAVLPDTWYGDNSPSIANKGIAQSVGDWYFNRSEVKLIDCPYPCDRTCHNLVL</sequence>
<keyword evidence="5" id="KW-0732">Signal</keyword>
<dbReference type="Proteomes" id="UP000623129">
    <property type="component" value="Unassembled WGS sequence"/>
</dbReference>
<dbReference type="AlphaFoldDB" id="A0A833QW44"/>
<keyword evidence="5" id="KW-0378">Hydrolase</keyword>
<dbReference type="GO" id="GO:0071555">
    <property type="term" value="P:cell wall organization"/>
    <property type="evidence" value="ECO:0007669"/>
    <property type="project" value="UniProtKB-KW"/>
</dbReference>
<dbReference type="PANTHER" id="PTHR21562:SF5">
    <property type="entry name" value="PECTIN ACETYLESTERASE 12"/>
    <property type="match status" value="1"/>
</dbReference>
<feature type="chain" id="PRO_5033111920" description="Pectin acetylesterase" evidence="5">
    <location>
        <begin position="21"/>
        <end position="393"/>
    </location>
</feature>
<dbReference type="OrthoDB" id="587133at2759"/>
<reference evidence="6" key="1">
    <citation type="submission" date="2020-01" db="EMBL/GenBank/DDBJ databases">
        <title>Genome sequence of Kobresia littledalei, the first chromosome-level genome in the family Cyperaceae.</title>
        <authorList>
            <person name="Qu G."/>
        </authorList>
    </citation>
    <scope>NUCLEOTIDE SEQUENCE</scope>
    <source>
        <strain evidence="6">C.B.Clarke</strain>
        <tissue evidence="6">Leaf</tissue>
    </source>
</reference>
<dbReference type="EC" id="3.1.1.-" evidence="5"/>
<evidence type="ECO:0000256" key="2">
    <source>
        <dbReference type="ARBA" id="ARBA00004191"/>
    </source>
</evidence>
<comment type="similarity">
    <text evidence="3 5">Belongs to the pectinacetylesterase family.</text>
</comment>
<keyword evidence="5" id="KW-0961">Cell wall biogenesis/degradation</keyword>
<proteinExistence type="inferred from homology"/>